<keyword evidence="19" id="KW-0411">Iron-sulfur</keyword>
<evidence type="ECO:0000256" key="21">
    <source>
        <dbReference type="ARBA" id="ARBA00023136"/>
    </source>
</evidence>
<dbReference type="InterPro" id="IPR017941">
    <property type="entry name" value="Rieske_2Fe-2S"/>
</dbReference>
<evidence type="ECO:0000256" key="26">
    <source>
        <dbReference type="SAM" id="MobiDB-lite"/>
    </source>
</evidence>
<evidence type="ECO:0000256" key="16">
    <source>
        <dbReference type="ARBA" id="ARBA00022982"/>
    </source>
</evidence>
<dbReference type="PANTHER" id="PTHR45700">
    <property type="entry name" value="UBIQUITIN-PROTEIN LIGASE E3C"/>
    <property type="match status" value="1"/>
</dbReference>
<accession>A0A8F3AH57</accession>
<dbReference type="InterPro" id="IPR044611">
    <property type="entry name" value="E3A/B/C-like"/>
</dbReference>
<feature type="region of interest" description="Disordered" evidence="26">
    <location>
        <begin position="1"/>
        <end position="31"/>
    </location>
</feature>
<sequence>MVKSTITRINLKTPEPSMNPASPTSGPKSSSSWRILDYLKISSSPKQSVSPSNTSLNLKEQAEKAKSVCKCSCCGTVLTFPENTHKFCCPHCHTTNLLHLDLTADPPVHLLSYNYVNRLVDQALHSEKKIENSHELHERLKPLSDYLFQAFGSMACLNESFKLKRKSRRPHYSTANLDYDDVRKIFDLLTSLPSRRPLYYALSGACHCLKRLPLNLCDDPRNLSWVMVLFEIPFLSKALTNNDKRSQHRPGSMVEVPEIQALCYEILKRVLGIFSQAESTLTGNYVASWFSKRSHVDFMAKVELINLYITFHLKKYFYFANNPELARRSSSGGGLENTHRRNSSIPTPPPQQDESHLVKPTIKEARSNSVPHVQDDEYFQYSYLKDEVEGMDTLAPPVSLQQLTSGPLSPRSRGSKKKKHDAKIRVHQYSSNYHLRTASGALSIFVKANYIRYGENKLQAHAFYNSLVDYVNIKLDYDAWSSRRKSSRQDVGTEPALQTVIDYIHGSNHVPFTESPSTTFYFCQYPFLITLGGKIAILEYEARRQMERKAEEAFINSLDRRVTLDVYFRVRVRRDYIVQDSLRCIQLNPNNLKKSLRVQFINEPGVDAGGLKKEWFLLLTRALFSPHAGMLSYVEDSNFLWFNVVPVDNFEMYYLFGAILGLAIYNSTILDLKFPITMYKILLGLPIGLADYQEIFPMSARNLFRLRDYSAEEIESLDLTFEVTFSDPFGTRYTKDLIPGGSNLVVDGDNRELYIDKYARFFLWDGMSKQLAAFKGGFSNVVDGNAFSLFSPEEIQLLLCGSEESKFDVDVLQSVTNYSGWASKEEATESSTVKWFWEYVSGLTYKQQKKLLLFITGSDRVPATGIQNLTLKISRLKTAGGDSDRLPVAHTCFNELALYDYISKKKLAEKLDKAVNMSAGTLKSSLGLKGAARTLSSSASALTPYKQPDFSAYLNDRSESKNKNFTYFMVGSMGLLSAAGAKSTVEAFLSSMSASADVLAMAKVEVKLGAIPEGNNVIVKWQGKPVFIRHRTPDEIAEAESVDVQSLRDPETDDVRVKKPEWLVMLGICTHLGCVPIGEAGDYGGWFCPCHGSHYDISGRIRKGPAPLNLEIPQYEFTDDSTLLIG</sequence>
<evidence type="ECO:0000256" key="5">
    <source>
        <dbReference type="ARBA" id="ARBA00012951"/>
    </source>
</evidence>
<evidence type="ECO:0000256" key="12">
    <source>
        <dbReference type="ARBA" id="ARBA00022786"/>
    </source>
</evidence>
<dbReference type="SUPFAM" id="SSF56204">
    <property type="entry name" value="Hect, E3 ligase catalytic domain"/>
    <property type="match status" value="1"/>
</dbReference>
<dbReference type="EC" id="7.1.1.8" evidence="5"/>
<evidence type="ECO:0000256" key="7">
    <source>
        <dbReference type="ARBA" id="ARBA00022660"/>
    </source>
</evidence>
<keyword evidence="14" id="KW-0809">Transit peptide</keyword>
<dbReference type="Gene3D" id="3.30.2160.10">
    <property type="entry name" value="Hect, E3 ligase catalytic domain"/>
    <property type="match status" value="1"/>
</dbReference>
<dbReference type="EMBL" id="CP076752">
    <property type="protein sequence ID" value="QWW24464.1"/>
    <property type="molecule type" value="Genomic_DNA"/>
</dbReference>
<proteinExistence type="inferred from homology"/>
<dbReference type="InterPro" id="IPR004192">
    <property type="entry name" value="Rieske_TM"/>
</dbReference>
<dbReference type="FunFam" id="1.20.5.270:FF:000002">
    <property type="entry name" value="Cytochrome b-c1 complex subunit Rieske, mitochondrial"/>
    <property type="match status" value="1"/>
</dbReference>
<evidence type="ECO:0000313" key="28">
    <source>
        <dbReference type="EMBL" id="QWW24464.1"/>
    </source>
</evidence>
<dbReference type="Gene3D" id="3.30.2410.10">
    <property type="entry name" value="Hect, E3 ligase catalytic domain"/>
    <property type="match status" value="1"/>
</dbReference>
<keyword evidence="13" id="KW-0999">Mitochondrion inner membrane</keyword>
<evidence type="ECO:0000256" key="1">
    <source>
        <dbReference type="ARBA" id="ARBA00000885"/>
    </source>
</evidence>
<evidence type="ECO:0000256" key="3">
    <source>
        <dbReference type="ARBA" id="ARBA00010651"/>
    </source>
</evidence>
<feature type="compositionally biased region" description="Polar residues" evidence="26">
    <location>
        <begin position="1"/>
        <end position="10"/>
    </location>
</feature>
<dbReference type="Proteomes" id="UP000825438">
    <property type="component" value="Chromosome IV"/>
</dbReference>
<dbReference type="Gene3D" id="2.102.10.10">
    <property type="entry name" value="Rieske [2Fe-2S] iron-sulphur domain"/>
    <property type="match status" value="1"/>
</dbReference>
<evidence type="ECO:0000256" key="10">
    <source>
        <dbReference type="ARBA" id="ARBA00022714"/>
    </source>
</evidence>
<feature type="domain" description="HECT" evidence="27">
    <location>
        <begin position="586"/>
        <end position="924"/>
    </location>
</feature>
<comment type="similarity">
    <text evidence="3">Belongs to the Rieske iron-sulfur protein family.</text>
</comment>
<dbReference type="GO" id="GO:0008121">
    <property type="term" value="F:quinol-cytochrome-c reductase activity"/>
    <property type="evidence" value="ECO:0007669"/>
    <property type="project" value="UniProtKB-EC"/>
</dbReference>
<keyword evidence="20" id="KW-0496">Mitochondrion</keyword>
<evidence type="ECO:0000259" key="27">
    <source>
        <dbReference type="SMART" id="SM00119"/>
    </source>
</evidence>
<evidence type="ECO:0000256" key="8">
    <source>
        <dbReference type="ARBA" id="ARBA00022679"/>
    </source>
</evidence>
<evidence type="ECO:0000256" key="6">
    <source>
        <dbReference type="ARBA" id="ARBA00022448"/>
    </source>
</evidence>
<dbReference type="CDD" id="cd03470">
    <property type="entry name" value="Rieske_cytochrome_bc1"/>
    <property type="match status" value="1"/>
</dbReference>
<dbReference type="InterPro" id="IPR000569">
    <property type="entry name" value="HECT_dom"/>
</dbReference>
<keyword evidence="21" id="KW-0472">Membrane</keyword>
<dbReference type="GO" id="GO:0046872">
    <property type="term" value="F:metal ion binding"/>
    <property type="evidence" value="ECO:0007669"/>
    <property type="project" value="UniProtKB-KW"/>
</dbReference>
<keyword evidence="22" id="KW-1015">Disulfide bond</keyword>
<dbReference type="SUPFAM" id="SSF50022">
    <property type="entry name" value="ISP domain"/>
    <property type="match status" value="1"/>
</dbReference>
<dbReference type="NCBIfam" id="TIGR01416">
    <property type="entry name" value="Rieske_proteo"/>
    <property type="match status" value="1"/>
</dbReference>
<dbReference type="GO" id="GO:0005743">
    <property type="term" value="C:mitochondrial inner membrane"/>
    <property type="evidence" value="ECO:0007669"/>
    <property type="project" value="UniProtKB-SubCell"/>
</dbReference>
<keyword evidence="10" id="KW-0001">2Fe-2S</keyword>
<dbReference type="EC" id="2.3.2.26" evidence="4"/>
<evidence type="ECO:0000256" key="23">
    <source>
        <dbReference type="ARBA" id="ARBA00029351"/>
    </source>
</evidence>
<comment type="subcellular location">
    <subcellularLocation>
        <location evidence="2">Mitochondrion inner membrane</location>
        <topology evidence="2">Single-pass membrane protein</topology>
    </subcellularLocation>
</comment>
<dbReference type="CDD" id="cd00078">
    <property type="entry name" value="HECTc"/>
    <property type="match status" value="1"/>
</dbReference>
<comment type="cofactor">
    <cofactor evidence="24">
        <name>[2Fe-2S] cluster</name>
        <dbReference type="ChEBI" id="CHEBI:190135"/>
    </cofactor>
</comment>
<dbReference type="Gene3D" id="1.20.5.270">
    <property type="entry name" value="Ubiquinol cytochrome reductase, transmembrane domain"/>
    <property type="match status" value="1"/>
</dbReference>
<evidence type="ECO:0000256" key="4">
    <source>
        <dbReference type="ARBA" id="ARBA00012485"/>
    </source>
</evidence>
<evidence type="ECO:0000256" key="25">
    <source>
        <dbReference type="ARBA" id="ARBA00072517"/>
    </source>
</evidence>
<evidence type="ECO:0000256" key="20">
    <source>
        <dbReference type="ARBA" id="ARBA00023128"/>
    </source>
</evidence>
<dbReference type="GO" id="GO:0000209">
    <property type="term" value="P:protein polyubiquitination"/>
    <property type="evidence" value="ECO:0007669"/>
    <property type="project" value="InterPro"/>
</dbReference>
<feature type="region of interest" description="Disordered" evidence="26">
    <location>
        <begin position="399"/>
        <end position="423"/>
    </location>
</feature>
<evidence type="ECO:0000256" key="2">
    <source>
        <dbReference type="ARBA" id="ARBA00004434"/>
    </source>
</evidence>
<evidence type="ECO:0000256" key="22">
    <source>
        <dbReference type="ARBA" id="ARBA00023157"/>
    </source>
</evidence>
<organism evidence="28">
    <name type="scientific">Candidozyma auris</name>
    <name type="common">Yeast</name>
    <name type="synonym">Candida auris</name>
    <dbReference type="NCBI Taxonomy" id="498019"/>
    <lineage>
        <taxon>Eukaryota</taxon>
        <taxon>Fungi</taxon>
        <taxon>Dikarya</taxon>
        <taxon>Ascomycota</taxon>
        <taxon>Saccharomycotina</taxon>
        <taxon>Pichiomycetes</taxon>
        <taxon>Metschnikowiaceae</taxon>
        <taxon>Candidozyma</taxon>
    </lineage>
</organism>
<evidence type="ECO:0000256" key="13">
    <source>
        <dbReference type="ARBA" id="ARBA00022792"/>
    </source>
</evidence>
<keyword evidence="18" id="KW-0408">Iron</keyword>
<evidence type="ECO:0000256" key="15">
    <source>
        <dbReference type="ARBA" id="ARBA00022967"/>
    </source>
</evidence>
<evidence type="ECO:0000256" key="9">
    <source>
        <dbReference type="ARBA" id="ARBA00022692"/>
    </source>
</evidence>
<feature type="compositionally biased region" description="Basic residues" evidence="26">
    <location>
        <begin position="413"/>
        <end position="423"/>
    </location>
</feature>
<protein>
    <recommendedName>
        <fullName evidence="25">Cytochrome b-c1 complex subunit Rieske, mitochondrial</fullName>
        <ecNumber evidence="4">2.3.2.26</ecNumber>
        <ecNumber evidence="5">7.1.1.8</ecNumber>
    </recommendedName>
</protein>
<evidence type="ECO:0000256" key="11">
    <source>
        <dbReference type="ARBA" id="ARBA00022723"/>
    </source>
</evidence>
<evidence type="ECO:0000256" key="14">
    <source>
        <dbReference type="ARBA" id="ARBA00022946"/>
    </source>
</evidence>
<keyword evidence="6" id="KW-0813">Transport</keyword>
<feature type="compositionally biased region" description="Low complexity" evidence="26">
    <location>
        <begin position="20"/>
        <end position="31"/>
    </location>
</feature>
<evidence type="ECO:0000256" key="19">
    <source>
        <dbReference type="ARBA" id="ARBA00023014"/>
    </source>
</evidence>
<dbReference type="Pfam" id="PF00355">
    <property type="entry name" value="Rieske"/>
    <property type="match status" value="1"/>
</dbReference>
<name>A0A8F3AH57_CANAR</name>
<evidence type="ECO:0000256" key="24">
    <source>
        <dbReference type="ARBA" id="ARBA00034078"/>
    </source>
</evidence>
<dbReference type="InterPro" id="IPR036922">
    <property type="entry name" value="Rieske_2Fe-2S_sf"/>
</dbReference>
<keyword evidence="8" id="KW-0808">Transferase</keyword>
<evidence type="ECO:0000256" key="17">
    <source>
        <dbReference type="ARBA" id="ARBA00022989"/>
    </source>
</evidence>
<keyword evidence="15" id="KW-1278">Translocase</keyword>
<dbReference type="Pfam" id="PF00632">
    <property type="entry name" value="HECT"/>
    <property type="match status" value="1"/>
</dbReference>
<feature type="region of interest" description="Disordered" evidence="26">
    <location>
        <begin position="328"/>
        <end position="356"/>
    </location>
</feature>
<dbReference type="GO" id="GO:0061630">
    <property type="term" value="F:ubiquitin protein ligase activity"/>
    <property type="evidence" value="ECO:0007669"/>
    <property type="project" value="UniProtKB-EC"/>
</dbReference>
<dbReference type="GO" id="GO:0051537">
    <property type="term" value="F:2 iron, 2 sulfur cluster binding"/>
    <property type="evidence" value="ECO:0007669"/>
    <property type="project" value="UniProtKB-KW"/>
</dbReference>
<reference evidence="28" key="1">
    <citation type="submission" date="2021-06" db="EMBL/GenBank/DDBJ databases">
        <title>Candida auris outbreak in lebanese hospital.</title>
        <authorList>
            <person name="Finianos M."/>
        </authorList>
    </citation>
    <scope>NUCLEOTIDE SEQUENCE</scope>
    <source>
        <strain evidence="28">CA7LBN</strain>
    </source>
</reference>
<dbReference type="InterPro" id="IPR005805">
    <property type="entry name" value="Rieske_Fe-S_prot_C"/>
</dbReference>
<dbReference type="Pfam" id="PF02921">
    <property type="entry name" value="UCR_TM"/>
    <property type="match status" value="1"/>
</dbReference>
<keyword evidence="9" id="KW-0812">Transmembrane</keyword>
<dbReference type="AlphaFoldDB" id="A0A8F3AH57"/>
<dbReference type="Gene3D" id="3.90.1750.10">
    <property type="entry name" value="Hect, E3 ligase catalytic domains"/>
    <property type="match status" value="1"/>
</dbReference>
<dbReference type="InterPro" id="IPR006317">
    <property type="entry name" value="Ubiquinol_cyt_c_Rdtase_Fe-S-su"/>
</dbReference>
<keyword evidence="11" id="KW-0479">Metal-binding</keyword>
<keyword evidence="16" id="KW-0249">Electron transport</keyword>
<dbReference type="SUPFAM" id="SSF81502">
    <property type="entry name" value="ISP transmembrane anchor"/>
    <property type="match status" value="1"/>
</dbReference>
<keyword evidence="7" id="KW-0679">Respiratory chain</keyword>
<dbReference type="FunFam" id="2.102.10.10:FF:000001">
    <property type="entry name" value="Cytochrome b-c1 complex subunit Rieske, mitochondrial"/>
    <property type="match status" value="1"/>
</dbReference>
<comment type="catalytic activity">
    <reaction evidence="23">
        <text>a quinol + 2 Fe(III)-[cytochrome c](out) = a quinone + 2 Fe(II)-[cytochrome c](out) + 2 H(+)(out)</text>
        <dbReference type="Rhea" id="RHEA:11484"/>
        <dbReference type="Rhea" id="RHEA-COMP:10350"/>
        <dbReference type="Rhea" id="RHEA-COMP:14399"/>
        <dbReference type="ChEBI" id="CHEBI:15378"/>
        <dbReference type="ChEBI" id="CHEBI:24646"/>
        <dbReference type="ChEBI" id="CHEBI:29033"/>
        <dbReference type="ChEBI" id="CHEBI:29034"/>
        <dbReference type="ChEBI" id="CHEBI:132124"/>
        <dbReference type="EC" id="7.1.1.8"/>
    </reaction>
</comment>
<dbReference type="PRINTS" id="PR00162">
    <property type="entry name" value="RIESKE"/>
</dbReference>
<keyword evidence="17" id="KW-1133">Transmembrane helix</keyword>
<comment type="catalytic activity">
    <reaction evidence="1">
        <text>S-ubiquitinyl-[E2 ubiquitin-conjugating enzyme]-L-cysteine + [acceptor protein]-L-lysine = [E2 ubiquitin-conjugating enzyme]-L-cysteine + N(6)-ubiquitinyl-[acceptor protein]-L-lysine.</text>
        <dbReference type="EC" id="2.3.2.26"/>
    </reaction>
</comment>
<dbReference type="SMART" id="SM00119">
    <property type="entry name" value="HECTc"/>
    <property type="match status" value="1"/>
</dbReference>
<dbReference type="InterPro" id="IPR035983">
    <property type="entry name" value="Hect_E3_ubiquitin_ligase"/>
</dbReference>
<dbReference type="PANTHER" id="PTHR45700:SF8">
    <property type="entry name" value="HECT-TYPE E3 UBIQUITIN TRANSFERASE"/>
    <property type="match status" value="1"/>
</dbReference>
<gene>
    <name evidence="28" type="ORF">CA7LBN_003321</name>
</gene>
<dbReference type="InterPro" id="IPR037008">
    <property type="entry name" value="bc1_Rieske_TM_sf"/>
</dbReference>
<keyword evidence="12" id="KW-0833">Ubl conjugation pathway</keyword>
<evidence type="ECO:0000256" key="18">
    <source>
        <dbReference type="ARBA" id="ARBA00023004"/>
    </source>
</evidence>